<comment type="similarity">
    <text evidence="2 9">Belongs to the glycosyl hydrolase 8 (cellulase D) family.</text>
</comment>
<accession>A0ABZ0PH41</accession>
<evidence type="ECO:0000256" key="6">
    <source>
        <dbReference type="ARBA" id="ARBA00023295"/>
    </source>
</evidence>
<dbReference type="PROSITE" id="PS00812">
    <property type="entry name" value="GLYCOSYL_HYDROL_F8"/>
    <property type="match status" value="1"/>
</dbReference>
<sequence length="369" mass="40283">MTLVAPPGLSRRHALLGLSAAALPAFAAAPAAATQARPPSDIQRAEWAAFRDRFLAPEGRIVDTGNQNISHSEGQGWALMSAVRADDREAFDRILAWTVTTLRRPQDELFSWRFRPNASNPVDDPNNATDGDLFIAWALLEAGQRWGNRDHTAQGTAMARDILRLLVRRAGSYWVLLPGARGFERADHTIVNPSYYAFPAIRALAQAVPDPAWLRVAADGVALMRNGRFGRWGLPPDWLAVRRVDGLLSLPGDWAPRFSYDALRVPLYMAWVGLAQEPSLTGSADFWNDPRHRHLPAWVDLTTNIISPYAASPGIGGVAALATARRGHAPTPRHARLAMPGTAVPPMPDYYSGALSLLSTLAARDSDMI</sequence>
<keyword evidence="7 9" id="KW-0119">Carbohydrate metabolism</keyword>
<proteinExistence type="inferred from homology"/>
<dbReference type="PRINTS" id="PR00735">
    <property type="entry name" value="GLHYDRLASE8"/>
</dbReference>
<evidence type="ECO:0000256" key="4">
    <source>
        <dbReference type="ARBA" id="ARBA00022801"/>
    </source>
</evidence>
<evidence type="ECO:0000256" key="5">
    <source>
        <dbReference type="ARBA" id="ARBA00023001"/>
    </source>
</evidence>
<dbReference type="InterPro" id="IPR012341">
    <property type="entry name" value="6hp_glycosidase-like_sf"/>
</dbReference>
<evidence type="ECO:0000256" key="2">
    <source>
        <dbReference type="ARBA" id="ARBA00009209"/>
    </source>
</evidence>
<dbReference type="Gene3D" id="1.50.10.10">
    <property type="match status" value="1"/>
</dbReference>
<comment type="catalytic activity">
    <reaction evidence="1">
        <text>Endohydrolysis of (1-&gt;4)-beta-D-glucosidic linkages in cellulose, lichenin and cereal beta-D-glucans.</text>
        <dbReference type="EC" id="3.2.1.4"/>
    </reaction>
</comment>
<dbReference type="InterPro" id="IPR002037">
    <property type="entry name" value="Glyco_hydro_8"/>
</dbReference>
<dbReference type="EC" id="3.2.1.-" evidence="9"/>
<reference evidence="11 12" key="1">
    <citation type="submission" date="2023-11" db="EMBL/GenBank/DDBJ databases">
        <title>Arctic aerobic anoxygenic photoheterotroph Sediminicoccus rosea KRV36 adapts its photosynthesis to long days of polar summer.</title>
        <authorList>
            <person name="Tomasch J."/>
            <person name="Kopejtka K."/>
            <person name="Bily T."/>
            <person name="Gardiner A.T."/>
            <person name="Gardian Z."/>
            <person name="Shivaramu S."/>
            <person name="Koblizek M."/>
            <person name="Engelhardt F."/>
            <person name="Kaftan D."/>
        </authorList>
    </citation>
    <scope>NUCLEOTIDE SEQUENCE [LARGE SCALE GENOMIC DNA]</scope>
    <source>
        <strain evidence="11 12">R-30</strain>
    </source>
</reference>
<dbReference type="InterPro" id="IPR008928">
    <property type="entry name" value="6-hairpin_glycosidase_sf"/>
</dbReference>
<dbReference type="Proteomes" id="UP001305521">
    <property type="component" value="Chromosome"/>
</dbReference>
<keyword evidence="4 9" id="KW-0378">Hydrolase</keyword>
<evidence type="ECO:0000256" key="3">
    <source>
        <dbReference type="ARBA" id="ARBA00022729"/>
    </source>
</evidence>
<keyword evidence="7 9" id="KW-0624">Polysaccharide degradation</keyword>
<feature type="active site" description="Nucleophile" evidence="8">
    <location>
        <position position="130"/>
    </location>
</feature>
<feature type="chain" id="PRO_5046684536" description="Glucanase" evidence="10">
    <location>
        <begin position="28"/>
        <end position="369"/>
    </location>
</feature>
<dbReference type="InterPro" id="IPR006311">
    <property type="entry name" value="TAT_signal"/>
</dbReference>
<keyword evidence="5" id="KW-0136">Cellulose degradation</keyword>
<dbReference type="InterPro" id="IPR019834">
    <property type="entry name" value="Glyco_hydro_8_CS"/>
</dbReference>
<evidence type="ECO:0000256" key="1">
    <source>
        <dbReference type="ARBA" id="ARBA00000966"/>
    </source>
</evidence>
<dbReference type="GO" id="GO:0016787">
    <property type="term" value="F:hydrolase activity"/>
    <property type="evidence" value="ECO:0007669"/>
    <property type="project" value="UniProtKB-KW"/>
</dbReference>
<name>A0ABZ0PH41_9PROT</name>
<evidence type="ECO:0000256" key="7">
    <source>
        <dbReference type="ARBA" id="ARBA00023326"/>
    </source>
</evidence>
<organism evidence="11 12">
    <name type="scientific">Sediminicoccus rosea</name>
    <dbReference type="NCBI Taxonomy" id="1225128"/>
    <lineage>
        <taxon>Bacteria</taxon>
        <taxon>Pseudomonadati</taxon>
        <taxon>Pseudomonadota</taxon>
        <taxon>Alphaproteobacteria</taxon>
        <taxon>Acetobacterales</taxon>
        <taxon>Roseomonadaceae</taxon>
        <taxon>Sediminicoccus</taxon>
    </lineage>
</organism>
<dbReference type="SUPFAM" id="SSF48208">
    <property type="entry name" value="Six-hairpin glycosidases"/>
    <property type="match status" value="1"/>
</dbReference>
<dbReference type="PROSITE" id="PS51318">
    <property type="entry name" value="TAT"/>
    <property type="match status" value="1"/>
</dbReference>
<evidence type="ECO:0000256" key="9">
    <source>
        <dbReference type="RuleBase" id="RU361167"/>
    </source>
</evidence>
<dbReference type="Pfam" id="PF01270">
    <property type="entry name" value="Glyco_hydro_8"/>
    <property type="match status" value="1"/>
</dbReference>
<keyword evidence="3 10" id="KW-0732">Signal</keyword>
<evidence type="ECO:0000256" key="8">
    <source>
        <dbReference type="PROSITE-ProRule" id="PRU10058"/>
    </source>
</evidence>
<keyword evidence="6 9" id="KW-0326">Glycosidase</keyword>
<feature type="signal peptide" evidence="10">
    <location>
        <begin position="1"/>
        <end position="27"/>
    </location>
</feature>
<evidence type="ECO:0000313" key="11">
    <source>
        <dbReference type="EMBL" id="WPB84961.1"/>
    </source>
</evidence>
<dbReference type="RefSeq" id="WP_318648924.1">
    <property type="nucleotide sequence ID" value="NZ_CP137852.1"/>
</dbReference>
<gene>
    <name evidence="11" type="ORF">R9Z33_23075</name>
</gene>
<evidence type="ECO:0000256" key="10">
    <source>
        <dbReference type="SAM" id="SignalP"/>
    </source>
</evidence>
<dbReference type="EMBL" id="CP137852">
    <property type="protein sequence ID" value="WPB84961.1"/>
    <property type="molecule type" value="Genomic_DNA"/>
</dbReference>
<protein>
    <recommendedName>
        <fullName evidence="9">Glucanase</fullName>
        <ecNumber evidence="9">3.2.1.-</ecNumber>
    </recommendedName>
</protein>
<keyword evidence="12" id="KW-1185">Reference proteome</keyword>
<evidence type="ECO:0000313" key="12">
    <source>
        <dbReference type="Proteomes" id="UP001305521"/>
    </source>
</evidence>